<organism evidence="3 4">
    <name type="scientific">Brachionus calyciflorus</name>
    <dbReference type="NCBI Taxonomy" id="104777"/>
    <lineage>
        <taxon>Eukaryota</taxon>
        <taxon>Metazoa</taxon>
        <taxon>Spiralia</taxon>
        <taxon>Gnathifera</taxon>
        <taxon>Rotifera</taxon>
        <taxon>Eurotatoria</taxon>
        <taxon>Monogononta</taxon>
        <taxon>Pseudotrocha</taxon>
        <taxon>Ploima</taxon>
        <taxon>Brachionidae</taxon>
        <taxon>Brachionus</taxon>
    </lineage>
</organism>
<dbReference type="NCBIfam" id="TIGR04215">
    <property type="entry name" value="choice_anch_A"/>
    <property type="match status" value="1"/>
</dbReference>
<feature type="chain" id="PRO_5032401402" description="Choice-of-anchor A domain-containing protein" evidence="1">
    <location>
        <begin position="20"/>
        <end position="1427"/>
    </location>
</feature>
<evidence type="ECO:0000259" key="2">
    <source>
        <dbReference type="Pfam" id="PF20597"/>
    </source>
</evidence>
<dbReference type="Pfam" id="PF20597">
    <property type="entry name" value="pAdhesive_15"/>
    <property type="match status" value="1"/>
</dbReference>
<name>A0A814GAP1_9BILA</name>
<keyword evidence="1" id="KW-0732">Signal</keyword>
<evidence type="ECO:0000313" key="4">
    <source>
        <dbReference type="Proteomes" id="UP000663879"/>
    </source>
</evidence>
<dbReference type="EMBL" id="CAJNOC010003706">
    <property type="protein sequence ID" value="CAF0994411.1"/>
    <property type="molecule type" value="Genomic_DNA"/>
</dbReference>
<evidence type="ECO:0000256" key="1">
    <source>
        <dbReference type="SAM" id="SignalP"/>
    </source>
</evidence>
<dbReference type="OrthoDB" id="2142978at2759"/>
<sequence length="1427" mass="164380">MKNFTFCFIFAFLLFDVTSQQTPEFFEGINPNSPLEKIIQFPYLNISYLSASQILFNNTKYDLSYHSSGTSLPSKCSNLYLEPSNNYYVIKPRNSSDSILDLADLKLPFSSVLSPNFTFLNRNFCMAFNKKNYAIGFDTILSIPCMSQDCFVHLSSISLSTENGLVINNLMPIVAYDSMRYHHVQPSKQFNMKFQIGMPLSAKNLIYYSSGNKKGFHFRMFNDLYLTAEINSLNFLGFRSQRSRLDLFYNGLNLISFDNLLSMNGLLRDSPTNALNTCYPSGLYSIVDLNATPSKILGSRFFASIIGPSLFELKGRIELAFYMNMRTFKNNGFFLRTDLKVNLFNIFKVSIDLEIQKVNSIEMQRRVDSMQTSSFCPDTQMSKGTKYLMDKFTRSQDSELLRTDSELREWNRFFSVPNGYYFLFQLTCKAKLQIPLMDNFKLSGELNAFFVMPSPRNNGDLYYGKLDIKADLFGFISVGVKWDIDDRSTDWKCIGTFSKSIGPVSVKLFDVNVHLTGPSDWLYEGNYGGLIKSAKKFVRISITPNFDTINEIVKKAEQAIKEIAQTCEMMWNAIKNDVKKAREEIKNVTDKLCFNPPCLISNLLATIGSIFASAGAVFTSIFGRKKKEVSFYGYNEFKCPIYKVVIKKCVFRKCSTVAVQYDHDKVCMDRVRAEMLEMKHKEELANWKENVVVVNVNSNLGIQHVLEQTEHQIQWFNESDIHIHDITYNYNVTRDDLQSKFYRPKFQDFDPNNTTFFDEFDNNLENIFEQFDDSDVDIDPSEIYVNNQELNLTTTVTIDTRRLSNLFKGKDNVTVTVTMPANFDFTSEDLLYKTTQLLINQLSDKDSDLVKAIIGDNVAITDDLIDAYGMNPPIISLKNPLDPIIYCDDPEIEEHYGGDDNKVVEGLRKHLTPITFEQIFRRCKSNIEHHAEAACSEHESICGATKCRFARYVYDGCGQKSNVIYEDMVILPKKPYFIEFPENIPLSCDENKNITQNEHRFIMPKFHPGCRNVEIDILYEDSLNENKCNEFIYRKWRVEMIGCERTLYSTRNQKIFIQDKKAPEFSSFPQDKTIDFFHSYGTEHSGVPSVYDTCGHGPSQITYKDSIQVLNNGERLINRTWSAIDACGNQKDRVQKIHVKNLFRNDLNSNFKNFVLFSFNETILTNSVILGPLGSREKITLINSTIGNDEDYEDKCVKRQKWTVLSGKRIQMEDTSVHGSIKSLSDFDFDKAKEQAIELSRYLNDSIQLINVGAESINCLDKEKNLSQDYPIDNFFNSECIVKKSKYFTINTIDETDLNNVKTIELKGNELLYNLFYFKNTKLFENKELRIRVPPTSVVIINFENKNTTYFNMHKIRFDMSSDYLINPKKIIYNFLNDGDIVFEENDDFTQIDGTILAPYSNFIKVSSFKKSTSSGNWSINGQIFAK</sequence>
<reference evidence="3" key="1">
    <citation type="submission" date="2021-02" db="EMBL/GenBank/DDBJ databases">
        <authorList>
            <person name="Nowell W R."/>
        </authorList>
    </citation>
    <scope>NUCLEOTIDE SEQUENCE</scope>
    <source>
        <strain evidence="3">Ploen Becks lab</strain>
    </source>
</reference>
<dbReference type="Proteomes" id="UP000663879">
    <property type="component" value="Unassembled WGS sequence"/>
</dbReference>
<protein>
    <recommendedName>
        <fullName evidence="2">Choice-of-anchor A domain-containing protein</fullName>
    </recommendedName>
</protein>
<accession>A0A814GAP1</accession>
<dbReference type="InterPro" id="IPR026588">
    <property type="entry name" value="Choice_anch_A"/>
</dbReference>
<proteinExistence type="predicted"/>
<comment type="caution">
    <text evidence="3">The sequence shown here is derived from an EMBL/GenBank/DDBJ whole genome shotgun (WGS) entry which is preliminary data.</text>
</comment>
<keyword evidence="4" id="KW-1185">Reference proteome</keyword>
<evidence type="ECO:0000313" key="3">
    <source>
        <dbReference type="EMBL" id="CAF0994411.1"/>
    </source>
</evidence>
<gene>
    <name evidence="3" type="ORF">OXX778_LOCUS16081</name>
</gene>
<feature type="domain" description="Choice-of-anchor A" evidence="2">
    <location>
        <begin position="1151"/>
        <end position="1427"/>
    </location>
</feature>
<feature type="signal peptide" evidence="1">
    <location>
        <begin position="1"/>
        <end position="19"/>
    </location>
</feature>
<feature type="non-terminal residue" evidence="3">
    <location>
        <position position="1427"/>
    </location>
</feature>